<dbReference type="KEGG" id="dov:DSCO28_05510"/>
<feature type="chain" id="PRO_5024297836" description="VWFA domain-containing protein" evidence="1">
    <location>
        <begin position="27"/>
        <end position="474"/>
    </location>
</feature>
<dbReference type="PROSITE" id="PS50234">
    <property type="entry name" value="VWFA"/>
    <property type="match status" value="1"/>
</dbReference>
<dbReference type="Proteomes" id="UP000425960">
    <property type="component" value="Chromosome"/>
</dbReference>
<protein>
    <recommendedName>
        <fullName evidence="2">VWFA domain-containing protein</fullName>
    </recommendedName>
</protein>
<dbReference type="InterPro" id="IPR036465">
    <property type="entry name" value="vWFA_dom_sf"/>
</dbReference>
<dbReference type="PANTHER" id="PTHR10579">
    <property type="entry name" value="CALCIUM-ACTIVATED CHLORIDE CHANNEL REGULATOR"/>
    <property type="match status" value="1"/>
</dbReference>
<dbReference type="Gene3D" id="3.40.50.410">
    <property type="entry name" value="von Willebrand factor, type A domain"/>
    <property type="match status" value="1"/>
</dbReference>
<dbReference type="AlphaFoldDB" id="A0A5K7ZIH4"/>
<gene>
    <name evidence="3" type="ORF">DSCO28_05510</name>
</gene>
<feature type="signal peptide" evidence="1">
    <location>
        <begin position="1"/>
        <end position="26"/>
    </location>
</feature>
<dbReference type="SUPFAM" id="SSF53300">
    <property type="entry name" value="vWA-like"/>
    <property type="match status" value="1"/>
</dbReference>
<dbReference type="SMART" id="SM00327">
    <property type="entry name" value="VWA"/>
    <property type="match status" value="1"/>
</dbReference>
<accession>A0A5K7ZIH4</accession>
<dbReference type="EMBL" id="AP021876">
    <property type="protein sequence ID" value="BBO79985.1"/>
    <property type="molecule type" value="Genomic_DNA"/>
</dbReference>
<dbReference type="InterPro" id="IPR051266">
    <property type="entry name" value="CLCR"/>
</dbReference>
<evidence type="ECO:0000313" key="4">
    <source>
        <dbReference type="Proteomes" id="UP000425960"/>
    </source>
</evidence>
<proteinExistence type="predicted"/>
<feature type="domain" description="VWFA" evidence="2">
    <location>
        <begin position="89"/>
        <end position="263"/>
    </location>
</feature>
<dbReference type="RefSeq" id="WP_155321053.1">
    <property type="nucleotide sequence ID" value="NZ_AP021876.1"/>
</dbReference>
<evidence type="ECO:0000313" key="3">
    <source>
        <dbReference type="EMBL" id="BBO79985.1"/>
    </source>
</evidence>
<dbReference type="PANTHER" id="PTHR10579:SF43">
    <property type="entry name" value="ZINC FINGER (C3HC4-TYPE RING FINGER) FAMILY PROTEIN"/>
    <property type="match status" value="1"/>
</dbReference>
<reference evidence="3 4" key="1">
    <citation type="submission" date="2019-11" db="EMBL/GenBank/DDBJ databases">
        <title>Comparative genomics of hydrocarbon-degrading Desulfosarcina strains.</title>
        <authorList>
            <person name="Watanabe M."/>
            <person name="Kojima H."/>
            <person name="Fukui M."/>
        </authorList>
    </citation>
    <scope>NUCLEOTIDE SEQUENCE [LARGE SCALE GENOMIC DNA]</scope>
    <source>
        <strain evidence="3 4">28bB2T</strain>
    </source>
</reference>
<sequence>MSPTKKSLFTIIGLIVGTTAALTAMAARETDTPPTPAQGAAANGAGLSVSGEVVQEKVLMGGDGRVTMAISLAADRLAQDEQSPAPAADLVIVLDRSGSMDGRKLNDARQAVIRLLDRLGPDDRLALVTYSDGVQTPSPLIPITAANHRQLRALVNTVMAGGGTNLGGGMKQGIHLLLQTPGAERQRKLILISDGLANQGITDPTALGRMASAAVENRFSISTVGVGLDFNEMLMTAIADHGAGSYHFLENPQAFAKVFEAELSASRQVAAADVKIRIPLEPGIQLIGAGGYPIRHENGAAVVHPGDLLSGQQRTLFLTFQVPTTSEQEINLGRLQTEYTLEGQPHKLTLPRPLTIACVADEAAVMASIKKETWADQVVQEEFNQLKEAVAADIREGKKASAEQRIQAYTTKQSAINSVVGSGKVSENLDSDVSALRKSVADTFAGPPAAVAEKKKQVSKSLQYESYQKRRDKK</sequence>
<evidence type="ECO:0000259" key="2">
    <source>
        <dbReference type="PROSITE" id="PS50234"/>
    </source>
</evidence>
<dbReference type="Pfam" id="PF00092">
    <property type="entry name" value="VWA"/>
    <property type="match status" value="1"/>
</dbReference>
<organism evidence="3 4">
    <name type="scientific">Desulfosarcina ovata subsp. sediminis</name>
    <dbReference type="NCBI Taxonomy" id="885957"/>
    <lineage>
        <taxon>Bacteria</taxon>
        <taxon>Pseudomonadati</taxon>
        <taxon>Thermodesulfobacteriota</taxon>
        <taxon>Desulfobacteria</taxon>
        <taxon>Desulfobacterales</taxon>
        <taxon>Desulfosarcinaceae</taxon>
        <taxon>Desulfosarcina</taxon>
    </lineage>
</organism>
<keyword evidence="1" id="KW-0732">Signal</keyword>
<dbReference type="InterPro" id="IPR002035">
    <property type="entry name" value="VWF_A"/>
</dbReference>
<evidence type="ECO:0000256" key="1">
    <source>
        <dbReference type="SAM" id="SignalP"/>
    </source>
</evidence>
<name>A0A5K7ZIH4_9BACT</name>